<dbReference type="Proteomes" id="UP000504607">
    <property type="component" value="Chromosome 16"/>
</dbReference>
<dbReference type="GO" id="GO:0090307">
    <property type="term" value="P:mitotic spindle assembly"/>
    <property type="evidence" value="ECO:0007669"/>
    <property type="project" value="TreeGrafter"/>
</dbReference>
<feature type="region of interest" description="Disordered" evidence="1">
    <location>
        <begin position="258"/>
        <end position="310"/>
    </location>
</feature>
<dbReference type="PANTHER" id="PTHR14326:SF15">
    <property type="entry name" value="OS06G0130200 PROTEIN"/>
    <property type="match status" value="1"/>
</dbReference>
<dbReference type="GO" id="GO:0060236">
    <property type="term" value="P:regulation of mitotic spindle organization"/>
    <property type="evidence" value="ECO:0007669"/>
    <property type="project" value="InterPro"/>
</dbReference>
<reference evidence="4 5" key="1">
    <citation type="submission" date="2025-04" db="UniProtKB">
        <authorList>
            <consortium name="RefSeq"/>
        </authorList>
    </citation>
    <scope>IDENTIFICATION</scope>
</reference>
<evidence type="ECO:0000313" key="3">
    <source>
        <dbReference type="Proteomes" id="UP000504607"/>
    </source>
</evidence>
<evidence type="ECO:0000313" key="4">
    <source>
        <dbReference type="RefSeq" id="XP_029116121.1"/>
    </source>
</evidence>
<accession>A0A8N4EP46</accession>
<evidence type="ECO:0000313" key="6">
    <source>
        <dbReference type="RefSeq" id="XP_029116123.1"/>
    </source>
</evidence>
<dbReference type="RefSeq" id="XP_029116121.1">
    <property type="nucleotide sequence ID" value="XM_029260288.1"/>
</dbReference>
<name>A0A8N4EP46_ELAGV</name>
<feature type="domain" description="TPX2 central" evidence="2">
    <location>
        <begin position="179"/>
        <end position="349"/>
    </location>
</feature>
<dbReference type="RefSeq" id="XP_029116123.1">
    <property type="nucleotide sequence ID" value="XM_029260290.1"/>
</dbReference>
<dbReference type="GO" id="GO:0005880">
    <property type="term" value="C:nuclear microtubule"/>
    <property type="evidence" value="ECO:0007669"/>
    <property type="project" value="TreeGrafter"/>
</dbReference>
<proteinExistence type="predicted"/>
<dbReference type="InterPro" id="IPR027330">
    <property type="entry name" value="TPX2_central_dom"/>
</dbReference>
<sequence>MDDDEAMQAAFEEGVFLGCEIDLDYEFDAARYFDFGRAETPAEARAAELWFETAGSCPPSRLAHGCMLHRASKVSGKSTTKGPFSKASTLMKPTASQLAKQNQPREVKNACRSHKPAAVKSNRNFEDSSSYLHQAAKRQRLERGHLCKIVGAMPQLDLIHKVPKKKTGPAVCNTGLPRLKLTIPKEPKLETARRALNFRAQRVRPSNAKHLQEGMVPTTSAFKERPLNQKILEAPSVSLAQKSTPRLPSFKEFNLKTRNKTTQHCSATSSSTVSDSHIPSAVKGNVTGSKRTELQDSGAPKLPNDDEKAKDSRNMSCIFKARLWSKKIFAYKGGFGIFQSTKQEITVPKVLNVLTLNGLRNNCNFCLFGHIFILFYFFVGLQLVNHQKLSADCIDGTFQHALFSFGRTEDYCFSDKVSTAHLCGC</sequence>
<keyword evidence="3" id="KW-1185">Reference proteome</keyword>
<dbReference type="RefSeq" id="XP_029116122.1">
    <property type="nucleotide sequence ID" value="XM_029260289.1"/>
</dbReference>
<dbReference type="GO" id="GO:0005819">
    <property type="term" value="C:spindle"/>
    <property type="evidence" value="ECO:0007669"/>
    <property type="project" value="InterPro"/>
</dbReference>
<dbReference type="GO" id="GO:0030295">
    <property type="term" value="F:protein kinase activator activity"/>
    <property type="evidence" value="ECO:0007669"/>
    <property type="project" value="TreeGrafter"/>
</dbReference>
<dbReference type="OrthoDB" id="1684416at2759"/>
<evidence type="ECO:0000259" key="2">
    <source>
        <dbReference type="Pfam" id="PF12214"/>
    </source>
</evidence>
<dbReference type="GO" id="GO:0008017">
    <property type="term" value="F:microtubule binding"/>
    <property type="evidence" value="ECO:0007669"/>
    <property type="project" value="TreeGrafter"/>
</dbReference>
<evidence type="ECO:0000313" key="5">
    <source>
        <dbReference type="RefSeq" id="XP_029116122.1"/>
    </source>
</evidence>
<dbReference type="AlphaFoldDB" id="A0A8N4EP46"/>
<dbReference type="PANTHER" id="PTHR14326">
    <property type="entry name" value="TARGETING PROTEIN FOR XKLP2"/>
    <property type="match status" value="1"/>
</dbReference>
<organism evidence="3 6">
    <name type="scientific">Elaeis guineensis var. tenera</name>
    <name type="common">Oil palm</name>
    <dbReference type="NCBI Taxonomy" id="51953"/>
    <lineage>
        <taxon>Eukaryota</taxon>
        <taxon>Viridiplantae</taxon>
        <taxon>Streptophyta</taxon>
        <taxon>Embryophyta</taxon>
        <taxon>Tracheophyta</taxon>
        <taxon>Spermatophyta</taxon>
        <taxon>Magnoliopsida</taxon>
        <taxon>Liliopsida</taxon>
        <taxon>Arecaceae</taxon>
        <taxon>Arecoideae</taxon>
        <taxon>Cocoseae</taxon>
        <taxon>Elaeidinae</taxon>
        <taxon>Elaeis</taxon>
    </lineage>
</organism>
<dbReference type="InterPro" id="IPR009675">
    <property type="entry name" value="TPX2_fam"/>
</dbReference>
<feature type="compositionally biased region" description="Low complexity" evidence="1">
    <location>
        <begin position="266"/>
        <end position="280"/>
    </location>
</feature>
<protein>
    <submittedName>
        <fullName evidence="4 5">Protein TPX2 isoform X1</fullName>
    </submittedName>
</protein>
<evidence type="ECO:0000256" key="1">
    <source>
        <dbReference type="SAM" id="MobiDB-lite"/>
    </source>
</evidence>
<dbReference type="Pfam" id="PF12214">
    <property type="entry name" value="TPX2_importin"/>
    <property type="match status" value="1"/>
</dbReference>
<gene>
    <name evidence="4 5 6" type="primary">LOC105059355</name>
</gene>